<keyword evidence="2" id="KW-0031">Aminopeptidase</keyword>
<name>A0A841FUF9_9ACTN</name>
<protein>
    <submittedName>
        <fullName evidence="2">Dipeptidyl aminopeptidase/acylaminoacyl peptidase</fullName>
    </submittedName>
</protein>
<dbReference type="Proteomes" id="UP000548476">
    <property type="component" value="Unassembled WGS sequence"/>
</dbReference>
<keyword evidence="3" id="KW-1185">Reference proteome</keyword>
<keyword evidence="2" id="KW-0378">Hydrolase</keyword>
<evidence type="ECO:0000259" key="1">
    <source>
        <dbReference type="Pfam" id="PF00326"/>
    </source>
</evidence>
<dbReference type="InterPro" id="IPR029058">
    <property type="entry name" value="AB_hydrolase_fold"/>
</dbReference>
<dbReference type="SUPFAM" id="SSF53474">
    <property type="entry name" value="alpha/beta-Hydrolases"/>
    <property type="match status" value="1"/>
</dbReference>
<reference evidence="2 3" key="1">
    <citation type="submission" date="2020-08" db="EMBL/GenBank/DDBJ databases">
        <title>Genomic Encyclopedia of Type Strains, Phase IV (KMG-IV): sequencing the most valuable type-strain genomes for metagenomic binning, comparative biology and taxonomic classification.</title>
        <authorList>
            <person name="Goeker M."/>
        </authorList>
    </citation>
    <scope>NUCLEOTIDE SEQUENCE [LARGE SCALE GENOMIC DNA]</scope>
    <source>
        <strain evidence="2 3">YIM 65646</strain>
    </source>
</reference>
<dbReference type="GO" id="GO:0006508">
    <property type="term" value="P:proteolysis"/>
    <property type="evidence" value="ECO:0007669"/>
    <property type="project" value="InterPro"/>
</dbReference>
<dbReference type="AlphaFoldDB" id="A0A841FUF9"/>
<keyword evidence="2" id="KW-0645">Protease</keyword>
<dbReference type="EMBL" id="JACHGT010000029">
    <property type="protein sequence ID" value="MBB6039995.1"/>
    <property type="molecule type" value="Genomic_DNA"/>
</dbReference>
<evidence type="ECO:0000313" key="2">
    <source>
        <dbReference type="EMBL" id="MBB6039995.1"/>
    </source>
</evidence>
<dbReference type="GO" id="GO:0008236">
    <property type="term" value="F:serine-type peptidase activity"/>
    <property type="evidence" value="ECO:0007669"/>
    <property type="project" value="InterPro"/>
</dbReference>
<feature type="domain" description="Peptidase S9 prolyl oligopeptidase catalytic" evidence="1">
    <location>
        <begin position="178"/>
        <end position="364"/>
    </location>
</feature>
<dbReference type="GO" id="GO:0004177">
    <property type="term" value="F:aminopeptidase activity"/>
    <property type="evidence" value="ECO:0007669"/>
    <property type="project" value="UniProtKB-KW"/>
</dbReference>
<dbReference type="RefSeq" id="WP_184793067.1">
    <property type="nucleotide sequence ID" value="NZ_BONT01000117.1"/>
</dbReference>
<sequence length="380" mass="40858">MSDRSGWWNLYRASGTRIEPVAPMEAECTDALWELGYRSTAFLRHGRVAMIAQRGPDQRLVVVGSDGGQLRLGLPYTSFKPYLAELGGKVATITASGDQQQQVVLLDPNGRQAPQVVRGDSTSVPAVSLPEVVTAHTSDGPITVLLYRPQTFHSSGKRPLIIRAHPGPTHHSELRLEADVQYFTARGFAVADVDYRGSTGYGREFRSVLNRRWGVLDVDDCIAAAETLVKTDVVDADAVVISGSSDGGYTALKAVSRPDTPFALAVARSAIVDPDTWTRTAPRFQRAHAATLTHGSAGVDQDAICRPVLLIHGLTDHVAPSEDTEVLAAALQKRKLLTGYLALPDAGHYVSGAEVRRAALEAELNAYELQLTSSAPGSRT</sequence>
<comment type="caution">
    <text evidence="2">The sequence shown here is derived from an EMBL/GenBank/DDBJ whole genome shotgun (WGS) entry which is preliminary data.</text>
</comment>
<proteinExistence type="predicted"/>
<organism evidence="2 3">
    <name type="scientific">Phytomonospora endophytica</name>
    <dbReference type="NCBI Taxonomy" id="714109"/>
    <lineage>
        <taxon>Bacteria</taxon>
        <taxon>Bacillati</taxon>
        <taxon>Actinomycetota</taxon>
        <taxon>Actinomycetes</taxon>
        <taxon>Micromonosporales</taxon>
        <taxon>Micromonosporaceae</taxon>
        <taxon>Phytomonospora</taxon>
    </lineage>
</organism>
<gene>
    <name evidence="2" type="ORF">HNR73_007894</name>
</gene>
<dbReference type="PANTHER" id="PTHR43056:SF5">
    <property type="entry name" value="PEPTIDASE S9 PROLYL OLIGOPEPTIDASE CATALYTIC DOMAIN-CONTAINING PROTEIN"/>
    <property type="match status" value="1"/>
</dbReference>
<dbReference type="Pfam" id="PF00326">
    <property type="entry name" value="Peptidase_S9"/>
    <property type="match status" value="1"/>
</dbReference>
<dbReference type="PANTHER" id="PTHR43056">
    <property type="entry name" value="PEPTIDASE S9 PROLYL OLIGOPEPTIDASE"/>
    <property type="match status" value="1"/>
</dbReference>
<evidence type="ECO:0000313" key="3">
    <source>
        <dbReference type="Proteomes" id="UP000548476"/>
    </source>
</evidence>
<dbReference type="InterPro" id="IPR050585">
    <property type="entry name" value="Xaa-Pro_dipeptidyl-ppase/CocE"/>
</dbReference>
<dbReference type="InterPro" id="IPR001375">
    <property type="entry name" value="Peptidase_S9_cat"/>
</dbReference>
<accession>A0A841FUF9</accession>
<dbReference type="Gene3D" id="3.40.50.1820">
    <property type="entry name" value="alpha/beta hydrolase"/>
    <property type="match status" value="1"/>
</dbReference>